<dbReference type="Gene3D" id="2.170.130.10">
    <property type="entry name" value="TonB-dependent receptor, plug domain"/>
    <property type="match status" value="1"/>
</dbReference>
<organism evidence="3 4">
    <name type="scientific">Draconibacterium sediminis</name>
    <dbReference type="NCBI Taxonomy" id="1544798"/>
    <lineage>
        <taxon>Bacteria</taxon>
        <taxon>Pseudomonadati</taxon>
        <taxon>Bacteroidota</taxon>
        <taxon>Bacteroidia</taxon>
        <taxon>Marinilabiliales</taxon>
        <taxon>Prolixibacteraceae</taxon>
        <taxon>Draconibacterium</taxon>
    </lineage>
</organism>
<dbReference type="Proteomes" id="UP000032544">
    <property type="component" value="Unassembled WGS sequence"/>
</dbReference>
<dbReference type="EMBL" id="JRHC01000001">
    <property type="protein sequence ID" value="KJF45306.1"/>
    <property type="molecule type" value="Genomic_DNA"/>
</dbReference>
<gene>
    <name evidence="3" type="ORF">LH29_07970</name>
</gene>
<keyword evidence="1" id="KW-0813">Transport</keyword>
<dbReference type="RefSeq" id="WP_045027379.1">
    <property type="nucleotide sequence ID" value="NZ_JRHC01000001.1"/>
</dbReference>
<protein>
    <recommendedName>
        <fullName evidence="2">TonB-dependent receptor plug domain-containing protein</fullName>
    </recommendedName>
</protein>
<dbReference type="InterPro" id="IPR023997">
    <property type="entry name" value="TonB-dep_OMP_SusC/RagA_CS"/>
</dbReference>
<keyword evidence="4" id="KW-1185">Reference proteome</keyword>
<dbReference type="NCBIfam" id="TIGR04057">
    <property type="entry name" value="SusC_RagA_signa"/>
    <property type="match status" value="1"/>
</dbReference>
<comment type="caution">
    <text evidence="3">The sequence shown here is derived from an EMBL/GenBank/DDBJ whole genome shotgun (WGS) entry which is preliminary data.</text>
</comment>
<evidence type="ECO:0000259" key="2">
    <source>
        <dbReference type="Pfam" id="PF07715"/>
    </source>
</evidence>
<dbReference type="PROSITE" id="PS52016">
    <property type="entry name" value="TONB_DEPENDENT_REC_3"/>
    <property type="match status" value="1"/>
</dbReference>
<keyword evidence="1" id="KW-0472">Membrane</keyword>
<dbReference type="InterPro" id="IPR039426">
    <property type="entry name" value="TonB-dep_rcpt-like"/>
</dbReference>
<evidence type="ECO:0000256" key="1">
    <source>
        <dbReference type="PROSITE-ProRule" id="PRU01360"/>
    </source>
</evidence>
<dbReference type="InterPro" id="IPR037066">
    <property type="entry name" value="Plug_dom_sf"/>
</dbReference>
<comment type="subcellular location">
    <subcellularLocation>
        <location evidence="1">Cell outer membrane</location>
        <topology evidence="1">Multi-pass membrane protein</topology>
    </subcellularLocation>
</comment>
<dbReference type="Pfam" id="PF13715">
    <property type="entry name" value="CarbopepD_reg_2"/>
    <property type="match status" value="1"/>
</dbReference>
<dbReference type="Pfam" id="PF07715">
    <property type="entry name" value="Plug"/>
    <property type="match status" value="1"/>
</dbReference>
<accession>A0A0D8JFJ2</accession>
<reference evidence="3 4" key="1">
    <citation type="submission" date="2014-09" db="EMBL/GenBank/DDBJ databases">
        <title>Draft Genome Sequence of Draconibacterium sp. JN14CK-3.</title>
        <authorList>
            <person name="Dong C."/>
            <person name="Lai Q."/>
            <person name="Shao Z."/>
        </authorList>
    </citation>
    <scope>NUCLEOTIDE SEQUENCE [LARGE SCALE GENOMIC DNA]</scope>
    <source>
        <strain evidence="3 4">JN14CK-3</strain>
    </source>
</reference>
<dbReference type="Gene3D" id="2.60.40.1120">
    <property type="entry name" value="Carboxypeptidase-like, regulatory domain"/>
    <property type="match status" value="1"/>
</dbReference>
<dbReference type="STRING" id="1544798.LH29_07970"/>
<keyword evidence="1" id="KW-0998">Cell outer membrane</keyword>
<sequence>MRRILLVLFLFFILFSSYGQGKIIRGQITAHEEIPLIGAEIFVESSGNQFRSDSMGNFRISCQQKDKIKVSAKGFHSEEIKIKKKNKYVLVNLKLKSGEENKNLAMGYINIDNKDKLYAIKAIDDDEIDYSMYRNIHEILTGNFPGLQIQNGKIVIRNTASFTGDNAALIIIDGRESTMSSLENIATSDIKNISVMKDASAAMYGSRGANGVVIVNTKRGEK</sequence>
<dbReference type="AlphaFoldDB" id="A0A0D8JFJ2"/>
<dbReference type="InterPro" id="IPR008969">
    <property type="entry name" value="CarboxyPept-like_regulatory"/>
</dbReference>
<keyword evidence="1" id="KW-1134">Transmembrane beta strand</keyword>
<dbReference type="GO" id="GO:0009279">
    <property type="term" value="C:cell outer membrane"/>
    <property type="evidence" value="ECO:0007669"/>
    <property type="project" value="UniProtKB-SubCell"/>
</dbReference>
<dbReference type="OrthoDB" id="982809at2"/>
<proteinExistence type="inferred from homology"/>
<dbReference type="SUPFAM" id="SSF56935">
    <property type="entry name" value="Porins"/>
    <property type="match status" value="1"/>
</dbReference>
<name>A0A0D8JFJ2_9BACT</name>
<keyword evidence="1" id="KW-0812">Transmembrane</keyword>
<dbReference type="SUPFAM" id="SSF49464">
    <property type="entry name" value="Carboxypeptidase regulatory domain-like"/>
    <property type="match status" value="1"/>
</dbReference>
<comment type="similarity">
    <text evidence="1">Belongs to the TonB-dependent receptor family.</text>
</comment>
<evidence type="ECO:0000313" key="4">
    <source>
        <dbReference type="Proteomes" id="UP000032544"/>
    </source>
</evidence>
<feature type="domain" description="TonB-dependent receptor plug" evidence="2">
    <location>
        <begin position="114"/>
        <end position="212"/>
    </location>
</feature>
<evidence type="ECO:0000313" key="3">
    <source>
        <dbReference type="EMBL" id="KJF45306.1"/>
    </source>
</evidence>
<dbReference type="InterPro" id="IPR012910">
    <property type="entry name" value="Plug_dom"/>
</dbReference>